<keyword evidence="3 7" id="KW-0444">Lipid biosynthesis</keyword>
<evidence type="ECO:0000256" key="2">
    <source>
        <dbReference type="ARBA" id="ARBA00008655"/>
    </source>
</evidence>
<evidence type="ECO:0000313" key="11">
    <source>
        <dbReference type="Proteomes" id="UP000032250"/>
    </source>
</evidence>
<comment type="similarity">
    <text evidence="2 7">Belongs to the 1-acyl-sn-glycerol-3-phosphate acyltransferase family.</text>
</comment>
<keyword evidence="6 7" id="KW-0012">Acyltransferase</keyword>
<keyword evidence="5 7" id="KW-0443">Lipid metabolism</keyword>
<dbReference type="SMART" id="SM00563">
    <property type="entry name" value="PlsC"/>
    <property type="match status" value="1"/>
</dbReference>
<keyword evidence="7" id="KW-1208">Phospholipid metabolism</keyword>
<dbReference type="Pfam" id="PF01553">
    <property type="entry name" value="Acyltransferase"/>
    <property type="match status" value="1"/>
</dbReference>
<reference evidence="10 11" key="1">
    <citation type="submission" date="2014-06" db="EMBL/GenBank/DDBJ databases">
        <title>Genome characterization of distinct group I Clostridium botulinum lineages.</title>
        <authorList>
            <person name="Giordani F."/>
            <person name="Anselmo A."/>
            <person name="Fillo S."/>
            <person name="Palozzi A.M."/>
            <person name="Fortunato A."/>
            <person name="Gentile B."/>
            <person name="Ciammaruconi A."/>
            <person name="Anniballi F."/>
            <person name="De Medici D."/>
            <person name="Lista F."/>
        </authorList>
    </citation>
    <scope>NUCLEOTIDE SEQUENCE [LARGE SCALE GENOMIC DNA]</scope>
    <source>
        <strain evidence="10 11">B2 450</strain>
    </source>
</reference>
<protein>
    <recommendedName>
        <fullName evidence="7">1-acyl-sn-glycerol-3-phosphate acyltransferase</fullName>
        <ecNumber evidence="7">2.3.1.51</ecNumber>
    </recommendedName>
</protein>
<evidence type="ECO:0000256" key="6">
    <source>
        <dbReference type="ARBA" id="ARBA00023315"/>
    </source>
</evidence>
<dbReference type="PANTHER" id="PTHR10434:SF64">
    <property type="entry name" value="1-ACYL-SN-GLYCEROL-3-PHOSPHATE ACYLTRANSFERASE-RELATED"/>
    <property type="match status" value="1"/>
</dbReference>
<comment type="domain">
    <text evidence="7">The HXXXXD motif is essential for acyltransferase activity and may constitute the binding site for the phosphate moiety of the glycerol-3-phosphate.</text>
</comment>
<name>A0A0D1BUJ7_CLOBO</name>
<dbReference type="EC" id="2.3.1.51" evidence="7"/>
<dbReference type="OrthoDB" id="9803035at2"/>
<comment type="catalytic activity">
    <reaction evidence="7">
        <text>a 1-acyl-sn-glycero-3-phosphate + an acyl-CoA = a 1,2-diacyl-sn-glycero-3-phosphate + CoA</text>
        <dbReference type="Rhea" id="RHEA:19709"/>
        <dbReference type="ChEBI" id="CHEBI:57287"/>
        <dbReference type="ChEBI" id="CHEBI:57970"/>
        <dbReference type="ChEBI" id="CHEBI:58342"/>
        <dbReference type="ChEBI" id="CHEBI:58608"/>
        <dbReference type="EC" id="2.3.1.51"/>
    </reaction>
</comment>
<dbReference type="SUPFAM" id="SSF69593">
    <property type="entry name" value="Glycerol-3-phosphate (1)-acyltransferase"/>
    <property type="match status" value="1"/>
</dbReference>
<accession>A0A0D1BUJ7</accession>
<dbReference type="GO" id="GO:0016020">
    <property type="term" value="C:membrane"/>
    <property type="evidence" value="ECO:0007669"/>
    <property type="project" value="InterPro"/>
</dbReference>
<dbReference type="GO" id="GO:0003841">
    <property type="term" value="F:1-acylglycerol-3-phosphate O-acyltransferase activity"/>
    <property type="evidence" value="ECO:0007669"/>
    <property type="project" value="UniProtKB-UniRule"/>
</dbReference>
<sequence>MKSFILYLGFAFYMMLSLLRIIKLKYLKRKGNKEEIEKYINKSVLGWANFIVKGIGIRINKKGLENVPDGPCLFVGNHQGLLDVPVIVSSLDRYVGFVAKKEMLKLRILTYWMKEMKCVFMDRQNVRAAVKTINEGVENLKNGYSMLIFPEGTRSRGENLGEFKKGSMKLGIKAGVPIVPIAINGTYKVREANGGKIKAADVDLIVCPPIYPKELSKEEQNNLSETIKEIIQKELEKVRNQ</sequence>
<evidence type="ECO:0000259" key="9">
    <source>
        <dbReference type="SMART" id="SM00563"/>
    </source>
</evidence>
<evidence type="ECO:0000256" key="3">
    <source>
        <dbReference type="ARBA" id="ARBA00022516"/>
    </source>
</evidence>
<dbReference type="NCBIfam" id="TIGR00530">
    <property type="entry name" value="AGP_acyltrn"/>
    <property type="match status" value="1"/>
</dbReference>
<keyword evidence="7" id="KW-0594">Phospholipid biosynthesis</keyword>
<keyword evidence="8" id="KW-1133">Transmembrane helix</keyword>
<dbReference type="PANTHER" id="PTHR10434">
    <property type="entry name" value="1-ACYL-SN-GLYCEROL-3-PHOSPHATE ACYLTRANSFERASE"/>
    <property type="match status" value="1"/>
</dbReference>
<proteinExistence type="inferred from homology"/>
<comment type="caution">
    <text evidence="10">The sequence shown here is derived from an EMBL/GenBank/DDBJ whole genome shotgun (WGS) entry which is preliminary data.</text>
</comment>
<dbReference type="Proteomes" id="UP000032250">
    <property type="component" value="Unassembled WGS sequence"/>
</dbReference>
<evidence type="ECO:0000313" key="10">
    <source>
        <dbReference type="EMBL" id="KIS22441.1"/>
    </source>
</evidence>
<evidence type="ECO:0000256" key="8">
    <source>
        <dbReference type="SAM" id="Phobius"/>
    </source>
</evidence>
<dbReference type="InterPro" id="IPR004552">
    <property type="entry name" value="AGP_acyltrans"/>
</dbReference>
<keyword evidence="4 7" id="KW-0808">Transferase</keyword>
<feature type="domain" description="Phospholipid/glycerol acyltransferase" evidence="9">
    <location>
        <begin position="72"/>
        <end position="186"/>
    </location>
</feature>
<dbReference type="PATRIC" id="fig|1379739.3.peg.737"/>
<evidence type="ECO:0000256" key="5">
    <source>
        <dbReference type="ARBA" id="ARBA00023098"/>
    </source>
</evidence>
<gene>
    <name evidence="10" type="ORF">N495_02165</name>
</gene>
<dbReference type="RefSeq" id="WP_003488267.1">
    <property type="nucleotide sequence ID" value="NZ_JXSU01000007.1"/>
</dbReference>
<dbReference type="InterPro" id="IPR002123">
    <property type="entry name" value="Plipid/glycerol_acylTrfase"/>
</dbReference>
<dbReference type="CDD" id="cd07989">
    <property type="entry name" value="LPLAT_AGPAT-like"/>
    <property type="match status" value="1"/>
</dbReference>
<dbReference type="GO" id="GO:0006654">
    <property type="term" value="P:phosphatidic acid biosynthetic process"/>
    <property type="evidence" value="ECO:0007669"/>
    <property type="project" value="TreeGrafter"/>
</dbReference>
<dbReference type="HOGENOM" id="CLU_027938_6_1_9"/>
<feature type="transmembrane region" description="Helical" evidence="8">
    <location>
        <begin position="6"/>
        <end position="22"/>
    </location>
</feature>
<organism evidence="10 11">
    <name type="scientific">Clostridium botulinum B2 450</name>
    <dbReference type="NCBI Taxonomy" id="1379739"/>
    <lineage>
        <taxon>Bacteria</taxon>
        <taxon>Bacillati</taxon>
        <taxon>Bacillota</taxon>
        <taxon>Clostridia</taxon>
        <taxon>Eubacteriales</taxon>
        <taxon>Clostridiaceae</taxon>
        <taxon>Clostridium</taxon>
    </lineage>
</organism>
<evidence type="ECO:0000256" key="7">
    <source>
        <dbReference type="RuleBase" id="RU361267"/>
    </source>
</evidence>
<dbReference type="EMBL" id="JXSU01000007">
    <property type="protein sequence ID" value="KIS22441.1"/>
    <property type="molecule type" value="Genomic_DNA"/>
</dbReference>
<comment type="pathway">
    <text evidence="1">Lipid metabolism.</text>
</comment>
<keyword evidence="8" id="KW-0472">Membrane</keyword>
<dbReference type="AlphaFoldDB" id="A0A0D1BUJ7"/>
<evidence type="ECO:0000256" key="4">
    <source>
        <dbReference type="ARBA" id="ARBA00022679"/>
    </source>
</evidence>
<keyword evidence="8" id="KW-0812">Transmembrane</keyword>
<evidence type="ECO:0000256" key="1">
    <source>
        <dbReference type="ARBA" id="ARBA00005189"/>
    </source>
</evidence>